<accession>A0A6J4LRC0</accession>
<dbReference type="GO" id="GO:0016603">
    <property type="term" value="F:glutaminyl-peptide cyclotransferase activity"/>
    <property type="evidence" value="ECO:0007669"/>
    <property type="project" value="InterPro"/>
</dbReference>
<reference evidence="1" key="1">
    <citation type="submission" date="2020-02" db="EMBL/GenBank/DDBJ databases">
        <authorList>
            <person name="Meier V. D."/>
        </authorList>
    </citation>
    <scope>NUCLEOTIDE SEQUENCE</scope>
    <source>
        <strain evidence="1">AVDCRST_MAG68</strain>
    </source>
</reference>
<name>A0A6J4LRC0_9BACT</name>
<organism evidence="1">
    <name type="scientific">uncultured Gemmatimonadota bacterium</name>
    <dbReference type="NCBI Taxonomy" id="203437"/>
    <lineage>
        <taxon>Bacteria</taxon>
        <taxon>Pseudomonadati</taxon>
        <taxon>Gemmatimonadota</taxon>
        <taxon>environmental samples</taxon>
    </lineage>
</organism>
<dbReference type="InterPro" id="IPR011044">
    <property type="entry name" value="Quino_amine_DH_bsu"/>
</dbReference>
<keyword evidence="1" id="KW-0808">Transferase</keyword>
<dbReference type="PANTHER" id="PTHR31270:SF1">
    <property type="entry name" value="GLUTAMINYL-PEPTIDE CYCLOTRANSFERASE"/>
    <property type="match status" value="1"/>
</dbReference>
<dbReference type="Gene3D" id="2.130.10.10">
    <property type="entry name" value="YVTN repeat-like/Quinoprotein amine dehydrogenase"/>
    <property type="match status" value="1"/>
</dbReference>
<proteinExistence type="predicted"/>
<protein>
    <submittedName>
        <fullName evidence="1">Glutamine cyclotransferase</fullName>
    </submittedName>
</protein>
<gene>
    <name evidence="1" type="ORF">AVDCRST_MAG68-2946</name>
</gene>
<dbReference type="AlphaFoldDB" id="A0A6J4LRC0"/>
<dbReference type="Pfam" id="PF05096">
    <property type="entry name" value="Glu_cyclase_2"/>
    <property type="match status" value="1"/>
</dbReference>
<dbReference type="PANTHER" id="PTHR31270">
    <property type="entry name" value="GLUTAMINYL-PEPTIDE CYCLOTRANSFERASE"/>
    <property type="match status" value="1"/>
</dbReference>
<dbReference type="EMBL" id="CADCTW010000137">
    <property type="protein sequence ID" value="CAA9339735.1"/>
    <property type="molecule type" value="Genomic_DNA"/>
</dbReference>
<dbReference type="InterPro" id="IPR007788">
    <property type="entry name" value="QCT"/>
</dbReference>
<sequence length="272" mass="29483">MQRISTFIAGTLMAALSGACGGDTGDVRANPAGAPVVAATVVRSYPHDPKAFTQGLVFRNGELLESTGRFGESSLRRVKLETGEVLQRVDVPRQYFAEGLAVLGDRAYQLTWQSGVGFIYDLATFKQTGTFNYEGEGWGLTTDGTSLILSDGSSVLRFLDPATFRVTRTLEVKNGADFVDQINELEWVRGEIWANVWHKDWIARIDPADGHVIGWLDVGQLLPEATAADPEAVPNGIAFDPATGRLFVTGKLWPRLFEVSAPELRAAGAPVD</sequence>
<dbReference type="InterPro" id="IPR015943">
    <property type="entry name" value="WD40/YVTN_repeat-like_dom_sf"/>
</dbReference>
<dbReference type="PROSITE" id="PS51257">
    <property type="entry name" value="PROKAR_LIPOPROTEIN"/>
    <property type="match status" value="1"/>
</dbReference>
<evidence type="ECO:0000313" key="1">
    <source>
        <dbReference type="EMBL" id="CAA9339735.1"/>
    </source>
</evidence>
<dbReference type="SUPFAM" id="SSF50969">
    <property type="entry name" value="YVTN repeat-like/Quinoprotein amine dehydrogenase"/>
    <property type="match status" value="1"/>
</dbReference>